<evidence type="ECO:0000313" key="3">
    <source>
        <dbReference type="Proteomes" id="UP000316304"/>
    </source>
</evidence>
<gene>
    <name evidence="2" type="ORF">Pla52o_27930</name>
</gene>
<feature type="compositionally biased region" description="Low complexity" evidence="1">
    <location>
        <begin position="1"/>
        <end position="20"/>
    </location>
</feature>
<dbReference type="Proteomes" id="UP000316304">
    <property type="component" value="Unassembled WGS sequence"/>
</dbReference>
<evidence type="ECO:0000313" key="2">
    <source>
        <dbReference type="EMBL" id="TWU23257.1"/>
    </source>
</evidence>
<dbReference type="EMBL" id="SJPT01000004">
    <property type="protein sequence ID" value="TWU23257.1"/>
    <property type="molecule type" value="Genomic_DNA"/>
</dbReference>
<sequence>MNIQSASSFSSSFSVGQASRSHQRPNQQDVLASALQTVGVDDSTAADVLSQVKQAVDSVKSGASANNDHHSAVQSAIQGVLEANGIDPAKVGDAIQASRAAGGPRGAGGPQGGGRPSGPPPRSGSASDDEIGSIESALLSANVDEADLDELLTQLIETISELNANDTSEVSSDAIRTALTEVLEANDVDVALFEQAMQDELGASGSFFNRVA</sequence>
<dbReference type="OrthoDB" id="276426at2"/>
<keyword evidence="3" id="KW-1185">Reference proteome</keyword>
<reference evidence="2 3" key="1">
    <citation type="submission" date="2019-02" db="EMBL/GenBank/DDBJ databases">
        <title>Deep-cultivation of Planctomycetes and their phenomic and genomic characterization uncovers novel biology.</title>
        <authorList>
            <person name="Wiegand S."/>
            <person name="Jogler M."/>
            <person name="Boedeker C."/>
            <person name="Pinto D."/>
            <person name="Vollmers J."/>
            <person name="Rivas-Marin E."/>
            <person name="Kohn T."/>
            <person name="Peeters S.H."/>
            <person name="Heuer A."/>
            <person name="Rast P."/>
            <person name="Oberbeckmann S."/>
            <person name="Bunk B."/>
            <person name="Jeske O."/>
            <person name="Meyerdierks A."/>
            <person name="Storesund J.E."/>
            <person name="Kallscheuer N."/>
            <person name="Luecker S."/>
            <person name="Lage O.M."/>
            <person name="Pohl T."/>
            <person name="Merkel B.J."/>
            <person name="Hornburger P."/>
            <person name="Mueller R.-W."/>
            <person name="Bruemmer F."/>
            <person name="Labrenz M."/>
            <person name="Spormann A.M."/>
            <person name="Op Den Camp H."/>
            <person name="Overmann J."/>
            <person name="Amann R."/>
            <person name="Jetten M.S.M."/>
            <person name="Mascher T."/>
            <person name="Medema M.H."/>
            <person name="Devos D.P."/>
            <person name="Kaster A.-K."/>
            <person name="Ovreas L."/>
            <person name="Rohde M."/>
            <person name="Galperin M.Y."/>
            <person name="Jogler C."/>
        </authorList>
    </citation>
    <scope>NUCLEOTIDE SEQUENCE [LARGE SCALE GENOMIC DNA]</scope>
    <source>
        <strain evidence="2 3">Pla52o</strain>
    </source>
</reference>
<proteinExistence type="predicted"/>
<dbReference type="AlphaFoldDB" id="A0A5C6CHN8"/>
<comment type="caution">
    <text evidence="2">The sequence shown here is derived from an EMBL/GenBank/DDBJ whole genome shotgun (WGS) entry which is preliminary data.</text>
</comment>
<feature type="compositionally biased region" description="Gly residues" evidence="1">
    <location>
        <begin position="103"/>
        <end position="116"/>
    </location>
</feature>
<feature type="region of interest" description="Disordered" evidence="1">
    <location>
        <begin position="99"/>
        <end position="129"/>
    </location>
</feature>
<dbReference type="RefSeq" id="WP_146594998.1">
    <property type="nucleotide sequence ID" value="NZ_SJPT01000004.1"/>
</dbReference>
<feature type="region of interest" description="Disordered" evidence="1">
    <location>
        <begin position="1"/>
        <end position="28"/>
    </location>
</feature>
<accession>A0A5C6CHN8</accession>
<protein>
    <submittedName>
        <fullName evidence="2">Uncharacterized protein</fullName>
    </submittedName>
</protein>
<evidence type="ECO:0000256" key="1">
    <source>
        <dbReference type="SAM" id="MobiDB-lite"/>
    </source>
</evidence>
<organism evidence="2 3">
    <name type="scientific">Novipirellula galeiformis</name>
    <dbReference type="NCBI Taxonomy" id="2528004"/>
    <lineage>
        <taxon>Bacteria</taxon>
        <taxon>Pseudomonadati</taxon>
        <taxon>Planctomycetota</taxon>
        <taxon>Planctomycetia</taxon>
        <taxon>Pirellulales</taxon>
        <taxon>Pirellulaceae</taxon>
        <taxon>Novipirellula</taxon>
    </lineage>
</organism>
<name>A0A5C6CHN8_9BACT</name>